<dbReference type="Gene3D" id="3.30.450.40">
    <property type="match status" value="1"/>
</dbReference>
<dbReference type="InterPro" id="IPR003661">
    <property type="entry name" value="HisK_dim/P_dom"/>
</dbReference>
<reference evidence="24" key="1">
    <citation type="journal article" date="2014" name="Science">
        <title>The coffee genome provides insight into the convergent evolution of caffeine biosynthesis.</title>
        <authorList>
            <person name="Denoeud F."/>
            <person name="Carretero-Paulet L."/>
            <person name="Dereeper A."/>
            <person name="Droc G."/>
            <person name="Guyot R."/>
            <person name="Pietrella M."/>
            <person name="Zheng C."/>
            <person name="Alberti A."/>
            <person name="Anthony F."/>
            <person name="Aprea G."/>
            <person name="Aury J.M."/>
            <person name="Bento P."/>
            <person name="Bernard M."/>
            <person name="Bocs S."/>
            <person name="Campa C."/>
            <person name="Cenci A."/>
            <person name="Combes M.C."/>
            <person name="Crouzillat D."/>
            <person name="Da Silva C."/>
            <person name="Daddiego L."/>
            <person name="De Bellis F."/>
            <person name="Dussert S."/>
            <person name="Garsmeur O."/>
            <person name="Gayraud T."/>
            <person name="Guignon V."/>
            <person name="Jahn K."/>
            <person name="Jamilloux V."/>
            <person name="Joet T."/>
            <person name="Labadie K."/>
            <person name="Lan T."/>
            <person name="Leclercq J."/>
            <person name="Lepelley M."/>
            <person name="Leroy T."/>
            <person name="Li L.T."/>
            <person name="Librado P."/>
            <person name="Lopez L."/>
            <person name="Munoz A."/>
            <person name="Noel B."/>
            <person name="Pallavicini A."/>
            <person name="Perrotta G."/>
            <person name="Poncet V."/>
            <person name="Pot D."/>
            <person name="Priyono X."/>
            <person name="Rigoreau M."/>
            <person name="Rouard M."/>
            <person name="Rozas J."/>
            <person name="Tranchant-Dubreuil C."/>
            <person name="VanBuren R."/>
            <person name="Zhang Q."/>
            <person name="Andrade A.C."/>
            <person name="Argout X."/>
            <person name="Bertrand B."/>
            <person name="de Kochko A."/>
            <person name="Graziosi G."/>
            <person name="Henry R.J."/>
            <person name="Jayarama X."/>
            <person name="Ming R."/>
            <person name="Nagai C."/>
            <person name="Rounsley S."/>
            <person name="Sankoff D."/>
            <person name="Giuliano G."/>
            <person name="Albert V.A."/>
            <person name="Wincker P."/>
            <person name="Lashermes P."/>
        </authorList>
    </citation>
    <scope>NUCLEOTIDE SEQUENCE [LARGE SCALE GENOMIC DNA]</scope>
    <source>
        <strain evidence="24">cv. DH200-94</strain>
    </source>
</reference>
<keyword evidence="24" id="KW-1185">Reference proteome</keyword>
<dbReference type="AlphaFoldDB" id="A0A068V965"/>
<dbReference type="InterPro" id="IPR036890">
    <property type="entry name" value="HATPase_C_sf"/>
</dbReference>
<dbReference type="FunFam" id="3.30.450.40:FF:000026">
    <property type="entry name" value="Ethylene response sensor"/>
    <property type="match status" value="1"/>
</dbReference>
<feature type="transmembrane region" description="Helical" evidence="21">
    <location>
        <begin position="105"/>
        <end position="128"/>
    </location>
</feature>
<evidence type="ECO:0000256" key="19">
    <source>
        <dbReference type="ARBA" id="ARBA00023157"/>
    </source>
</evidence>
<dbReference type="InterPro" id="IPR004358">
    <property type="entry name" value="Sig_transdc_His_kin-like_C"/>
</dbReference>
<feature type="domain" description="Histidine kinase" evidence="22">
    <location>
        <begin position="372"/>
        <end position="608"/>
    </location>
</feature>
<dbReference type="Gene3D" id="3.30.565.10">
    <property type="entry name" value="Histidine kinase-like ATPase, C-terminal domain"/>
    <property type="match status" value="1"/>
</dbReference>
<evidence type="ECO:0000256" key="18">
    <source>
        <dbReference type="ARBA" id="ARBA00023136"/>
    </source>
</evidence>
<dbReference type="Pfam" id="PF02518">
    <property type="entry name" value="HATPase_c"/>
    <property type="match status" value="1"/>
</dbReference>
<dbReference type="PANTHER" id="PTHR24423:SF625">
    <property type="entry name" value="ETHYLENE RESPONSE SENSOR 1"/>
    <property type="match status" value="1"/>
</dbReference>
<keyword evidence="19" id="KW-1015">Disulfide bond</keyword>
<comment type="catalytic activity">
    <reaction evidence="1">
        <text>ATP + protein L-histidine = ADP + protein N-phospho-L-histidine.</text>
        <dbReference type="EC" id="2.7.13.3"/>
    </reaction>
</comment>
<evidence type="ECO:0000313" key="23">
    <source>
        <dbReference type="EMBL" id="CDP17102.1"/>
    </source>
</evidence>
<dbReference type="CDD" id="cd00082">
    <property type="entry name" value="HisKA"/>
    <property type="match status" value="1"/>
</dbReference>
<feature type="transmembrane region" description="Helical" evidence="21">
    <location>
        <begin position="77"/>
        <end position="99"/>
    </location>
</feature>
<dbReference type="GO" id="GO:0038199">
    <property type="term" value="F:ethylene receptor activity"/>
    <property type="evidence" value="ECO:0007669"/>
    <property type="project" value="TreeGrafter"/>
</dbReference>
<evidence type="ECO:0000256" key="16">
    <source>
        <dbReference type="ARBA" id="ARBA00023008"/>
    </source>
</evidence>
<keyword evidence="14" id="KW-0067">ATP-binding</keyword>
<keyword evidence="18 21" id="KW-0472">Membrane</keyword>
<keyword evidence="20" id="KW-0675">Receptor</keyword>
<dbReference type="GO" id="GO:0010105">
    <property type="term" value="P:negative regulation of ethylene-activated signaling pathway"/>
    <property type="evidence" value="ECO:0007669"/>
    <property type="project" value="UniProtKB-ARBA"/>
</dbReference>
<dbReference type="PANTHER" id="PTHR24423">
    <property type="entry name" value="TWO-COMPONENT SENSOR HISTIDINE KINASE"/>
    <property type="match status" value="1"/>
</dbReference>
<evidence type="ECO:0000256" key="6">
    <source>
        <dbReference type="ARBA" id="ARBA00022553"/>
    </source>
</evidence>
<dbReference type="InterPro" id="IPR003594">
    <property type="entry name" value="HATPase_dom"/>
</dbReference>
<dbReference type="GO" id="GO:0051740">
    <property type="term" value="F:ethylene binding"/>
    <property type="evidence" value="ECO:0007669"/>
    <property type="project" value="EnsemblPlants"/>
</dbReference>
<evidence type="ECO:0000256" key="1">
    <source>
        <dbReference type="ARBA" id="ARBA00000085"/>
    </source>
</evidence>
<evidence type="ECO:0000256" key="11">
    <source>
        <dbReference type="ARBA" id="ARBA00022745"/>
    </source>
</evidence>
<dbReference type="InterPro" id="IPR005467">
    <property type="entry name" value="His_kinase_dom"/>
</dbReference>
<dbReference type="GO" id="GO:0000155">
    <property type="term" value="F:phosphorelay sensor kinase activity"/>
    <property type="evidence" value="ECO:0007669"/>
    <property type="project" value="InterPro"/>
</dbReference>
<evidence type="ECO:0000256" key="20">
    <source>
        <dbReference type="ARBA" id="ARBA00023170"/>
    </source>
</evidence>
<dbReference type="FunFam" id="3.30.565.10:FF:000030">
    <property type="entry name" value="Ethylene receptor 1"/>
    <property type="match status" value="1"/>
</dbReference>
<evidence type="ECO:0000256" key="12">
    <source>
        <dbReference type="ARBA" id="ARBA00022777"/>
    </source>
</evidence>
<dbReference type="Gramene" id="CDP17102">
    <property type="protein sequence ID" value="CDP17102"/>
    <property type="gene ID" value="GSCOC_T00005021001"/>
</dbReference>
<dbReference type="Pfam" id="PF00512">
    <property type="entry name" value="HisKA"/>
    <property type="match status" value="1"/>
</dbReference>
<dbReference type="FunFam" id="1.10.287.130:FF:000004">
    <property type="entry name" value="Ethylene receptor 1"/>
    <property type="match status" value="1"/>
</dbReference>
<evidence type="ECO:0000256" key="2">
    <source>
        <dbReference type="ARBA" id="ARBA00001935"/>
    </source>
</evidence>
<comment type="cofactor">
    <cofactor evidence="2">
        <name>Cu cation</name>
        <dbReference type="ChEBI" id="CHEBI:23378"/>
    </cofactor>
</comment>
<dbReference type="Pfam" id="PF01590">
    <property type="entry name" value="GAF"/>
    <property type="match status" value="1"/>
</dbReference>
<keyword evidence="10" id="KW-0547">Nucleotide-binding</keyword>
<organism evidence="23 24">
    <name type="scientific">Coffea canephora</name>
    <name type="common">Robusta coffee</name>
    <dbReference type="NCBI Taxonomy" id="49390"/>
    <lineage>
        <taxon>Eukaryota</taxon>
        <taxon>Viridiplantae</taxon>
        <taxon>Streptophyta</taxon>
        <taxon>Embryophyta</taxon>
        <taxon>Tracheophyta</taxon>
        <taxon>Spermatophyta</taxon>
        <taxon>Magnoliopsida</taxon>
        <taxon>eudicotyledons</taxon>
        <taxon>Gunneridae</taxon>
        <taxon>Pentapetalae</taxon>
        <taxon>asterids</taxon>
        <taxon>lamiids</taxon>
        <taxon>Gentianales</taxon>
        <taxon>Rubiaceae</taxon>
        <taxon>Ixoroideae</taxon>
        <taxon>Gardenieae complex</taxon>
        <taxon>Bertiereae - Coffeeae clade</taxon>
        <taxon>Coffeeae</taxon>
        <taxon>Coffea</taxon>
    </lineage>
</organism>
<evidence type="ECO:0000256" key="4">
    <source>
        <dbReference type="ARBA" id="ARBA00009842"/>
    </source>
</evidence>
<protein>
    <recommendedName>
        <fullName evidence="5">histidine kinase</fullName>
        <ecNumber evidence="5">2.7.13.3</ecNumber>
    </recommendedName>
</protein>
<dbReference type="STRING" id="49390.A0A068V965"/>
<dbReference type="SMART" id="SM00387">
    <property type="entry name" value="HATPase_c"/>
    <property type="match status" value="1"/>
</dbReference>
<dbReference type="InterPro" id="IPR029016">
    <property type="entry name" value="GAF-like_dom_sf"/>
</dbReference>
<dbReference type="OrthoDB" id="60033at2759"/>
<dbReference type="Pfam" id="PF25487">
    <property type="entry name" value="ETR1_N"/>
    <property type="match status" value="1"/>
</dbReference>
<evidence type="ECO:0000256" key="8">
    <source>
        <dbReference type="ARBA" id="ARBA00022692"/>
    </source>
</evidence>
<dbReference type="InterPro" id="IPR036097">
    <property type="entry name" value="HisK_dim/P_sf"/>
</dbReference>
<dbReference type="GO" id="GO:0005789">
    <property type="term" value="C:endoplasmic reticulum membrane"/>
    <property type="evidence" value="ECO:0007669"/>
    <property type="project" value="UniProtKB-SubCell"/>
</dbReference>
<evidence type="ECO:0000256" key="17">
    <source>
        <dbReference type="ARBA" id="ARBA00023012"/>
    </source>
</evidence>
<keyword evidence="9" id="KW-0479">Metal-binding</keyword>
<dbReference type="PROSITE" id="PS51257">
    <property type="entry name" value="PROKAR_LIPOPROTEIN"/>
    <property type="match status" value="1"/>
</dbReference>
<dbReference type="EMBL" id="HG739228">
    <property type="protein sequence ID" value="CDP17102.1"/>
    <property type="molecule type" value="Genomic_DNA"/>
</dbReference>
<evidence type="ECO:0000256" key="21">
    <source>
        <dbReference type="SAM" id="Phobius"/>
    </source>
</evidence>
<keyword evidence="16" id="KW-0186">Copper</keyword>
<evidence type="ECO:0000256" key="13">
    <source>
        <dbReference type="ARBA" id="ARBA00022824"/>
    </source>
</evidence>
<sequence>MENKNYPSYYCESSTSTLSNAVMISCDCVEPQWAAEEQLLNFQYIADLFIAFAYFSIPVELVYFVQKSAFFPYRWVLIQFGAFIILCGASHFISLWTFSVHSKTVAVALAIAKMSTAVVSCATALMLVHIIPDLLSVRNQELFLKSKVDELDREMGIVIKQEESGRHVRMLTHEIRSTLDRQTILRTTLVELGRCLQLEECALWMPSRRGLNLQLSHTLNSLIPAGSTVPVNLPDVSEVFNSAKAVRLPHACPLARIRPAFRRYSAPEVVAVRIPLLNILDFQIHNWPEVSSKSYALMVLILPMNGVRKWRNHELELIEVVADQVAVALSHAAILEESMWAHHKLIEQNVALNSARKEAEAAIYARNDFLAMMNHEMRTPINTVLLLCSLLLETELTLDQRVVIEMILKSCNLIATLISDVLELSSLEDGSLKLDVKAFNLHGVFREVINLIKPIACVKKLSVSLILSPDLPLYAIGDENKLLQTILNIVGNAVKFTKEGSVRIFVSAPKLKYIRDWELSEAAFCNGQFYYLQVQVMDTGQGIDPQEIPLVFTKFVKRYSSSSQSGSGAGLGLAICKRLTNLMGGHIRIESEGLGKGTTVTFIVKLGICKPK</sequence>
<dbReference type="SMART" id="SM00388">
    <property type="entry name" value="HisKA"/>
    <property type="match status" value="1"/>
</dbReference>
<keyword evidence="12" id="KW-0418">Kinase</keyword>
<dbReference type="PROSITE" id="PS50109">
    <property type="entry name" value="HIS_KIN"/>
    <property type="match status" value="1"/>
</dbReference>
<feature type="transmembrane region" description="Helical" evidence="21">
    <location>
        <begin position="44"/>
        <end position="65"/>
    </location>
</feature>
<evidence type="ECO:0000256" key="14">
    <source>
        <dbReference type="ARBA" id="ARBA00022840"/>
    </source>
</evidence>
<dbReference type="Gene3D" id="1.10.287.130">
    <property type="match status" value="1"/>
</dbReference>
<evidence type="ECO:0000256" key="3">
    <source>
        <dbReference type="ARBA" id="ARBA00004477"/>
    </source>
</evidence>
<dbReference type="Proteomes" id="UP000295252">
    <property type="component" value="Chromosome I"/>
</dbReference>
<comment type="similarity">
    <text evidence="4">Belongs to the ethylene receptor family.</text>
</comment>
<dbReference type="OMA" id="IWQQTVD"/>
<evidence type="ECO:0000313" key="24">
    <source>
        <dbReference type="Proteomes" id="UP000295252"/>
    </source>
</evidence>
<dbReference type="InParanoid" id="A0A068V965"/>
<gene>
    <name evidence="23" type="ORF">GSCOC_T00005021001</name>
</gene>
<dbReference type="InterPro" id="IPR058544">
    <property type="entry name" value="ETR1_N"/>
</dbReference>
<dbReference type="SUPFAM" id="SSF55781">
    <property type="entry name" value="GAF domain-like"/>
    <property type="match status" value="1"/>
</dbReference>
<evidence type="ECO:0000259" key="22">
    <source>
        <dbReference type="PROSITE" id="PS50109"/>
    </source>
</evidence>
<dbReference type="EC" id="2.7.13.3" evidence="5"/>
<keyword evidence="15 21" id="KW-1133">Transmembrane helix</keyword>
<evidence type="ECO:0000256" key="5">
    <source>
        <dbReference type="ARBA" id="ARBA00012438"/>
    </source>
</evidence>
<dbReference type="InterPro" id="IPR003018">
    <property type="entry name" value="GAF"/>
</dbReference>
<dbReference type="SUPFAM" id="SSF47384">
    <property type="entry name" value="Homodimeric domain of signal transducing histidine kinase"/>
    <property type="match status" value="1"/>
</dbReference>
<comment type="subcellular location">
    <subcellularLocation>
        <location evidence="3">Endoplasmic reticulum membrane</location>
        <topology evidence="3">Multi-pass membrane protein</topology>
    </subcellularLocation>
</comment>
<dbReference type="PRINTS" id="PR00344">
    <property type="entry name" value="BCTRLSENSOR"/>
</dbReference>
<accession>A0A068V965</accession>
<keyword evidence="7" id="KW-0808">Transferase</keyword>
<dbReference type="SUPFAM" id="SSF55874">
    <property type="entry name" value="ATPase domain of HSP90 chaperone/DNA topoisomerase II/histidine kinase"/>
    <property type="match status" value="1"/>
</dbReference>
<evidence type="ECO:0000256" key="7">
    <source>
        <dbReference type="ARBA" id="ARBA00022679"/>
    </source>
</evidence>
<keyword evidence="13" id="KW-0256">Endoplasmic reticulum</keyword>
<keyword evidence="11" id="KW-0936">Ethylene signaling pathway</keyword>
<proteinExistence type="inferred from homology"/>
<name>A0A068V965_COFCA</name>
<dbReference type="GO" id="GO:0046872">
    <property type="term" value="F:metal ion binding"/>
    <property type="evidence" value="ECO:0007669"/>
    <property type="project" value="UniProtKB-KW"/>
</dbReference>
<keyword evidence="8 21" id="KW-0812">Transmembrane</keyword>
<dbReference type="SMART" id="SM00065">
    <property type="entry name" value="GAF"/>
    <property type="match status" value="1"/>
</dbReference>
<keyword evidence="6" id="KW-0597">Phosphoprotein</keyword>
<keyword evidence="17" id="KW-0902">Two-component regulatory system</keyword>
<dbReference type="GO" id="GO:0005524">
    <property type="term" value="F:ATP binding"/>
    <property type="evidence" value="ECO:0007669"/>
    <property type="project" value="UniProtKB-KW"/>
</dbReference>
<evidence type="ECO:0000256" key="15">
    <source>
        <dbReference type="ARBA" id="ARBA00022989"/>
    </source>
</evidence>
<dbReference type="PhylomeDB" id="A0A068V965"/>
<evidence type="ECO:0000256" key="10">
    <source>
        <dbReference type="ARBA" id="ARBA00022741"/>
    </source>
</evidence>
<evidence type="ECO:0000256" key="9">
    <source>
        <dbReference type="ARBA" id="ARBA00022723"/>
    </source>
</evidence>